<dbReference type="EMBL" id="RSAA01000035">
    <property type="protein sequence ID" value="RRO13269.1"/>
    <property type="molecule type" value="Genomic_DNA"/>
</dbReference>
<dbReference type="InterPro" id="IPR005502">
    <property type="entry name" value="Ribosyl_crysJ1"/>
</dbReference>
<feature type="binding site" evidence="3">
    <location>
        <position position="1225"/>
    </location>
    <ligand>
        <name>Mg(2+)</name>
        <dbReference type="ChEBI" id="CHEBI:18420"/>
        <label>1</label>
    </ligand>
</feature>
<feature type="compositionally biased region" description="Low complexity" evidence="4">
    <location>
        <begin position="732"/>
        <end position="742"/>
    </location>
</feature>
<keyword evidence="3" id="KW-0460">Magnesium</keyword>
<feature type="compositionally biased region" description="Low complexity" evidence="4">
    <location>
        <begin position="416"/>
        <end position="425"/>
    </location>
</feature>
<evidence type="ECO:0000256" key="3">
    <source>
        <dbReference type="PIRSR" id="PIRSR605502-1"/>
    </source>
</evidence>
<dbReference type="OrthoDB" id="5164632at2"/>
<evidence type="ECO:0000256" key="2">
    <source>
        <dbReference type="ARBA" id="ARBA00022801"/>
    </source>
</evidence>
<sequence>MAMTDPQRQLSWADRFRGALLGGAVGDALGAGVRHTSTAELQQWFGPRGVVDYLPAYGRRGAVTDLTQLTVFTLEGLLRAKAEGCTGTPTEFVFANHLRWLHTQGVPWEFAMAAFVSSEPAPTSWLLERRELYSTRNPAGNALGLLGRMAARSPLGPDGRLHPPVERDGSADYPVLAAPAMVWSNVPEGVYSAGASIANLYTSGPNSIAAAGLHADVLAQLIRGMPLWEAVSNSDQRRLNAAYRVAGVPADVRRTVHAAMFVGQRGGTPGPLDIDIEFDVADKPGELGIALAAVGSTRTFADAVQVAVNNSADSAVTGALAGQLAGALHGPAAIPAQWLDELELRQVIETLCGDATEAFAPPPPPQWAQRYTRPPQTGPRQISPAPSQTVEGSAEQTMVMPAIKSDAPSPAPEPPSAARAARSTAPEPPVAPEPTSAQQAAQPVAPEPPVTPVVPKPAARQEVPRFDSQIGAPTFPARTEQPEGREPVEEAETTAVFAAIGSEPEVEAEHAPVDLEPRSRTPIDLDPGEVEEPEPEVEEPAPVLETPRVDLEPEPESEAETTQAVEAVQDTEESSGSTVVDVSGIGSPLDLIAVRERDDNEPEPDARFTRDSDPELRFADAETGSAPIDLTPEPDVLPAAAQLPSFEPEADADQVEVGQADGGQADAEQADAEPVEPEQVDAEPVAPEADPVAEELVETADEPEAAEPVPFFRADVVESEDVESEEAKSEVVEPVEAVESDAFGADGDPTGGVETEEAGPEAVEPVEAAGHEEAESGEAEVAEVADPQVVDPEADYEDAQLEDVPEFHAVEPEADDHEDDEPEDSPELAIEPHAVDAATFEPFTPEAEATEPHAAEPEEREFDAAELDAAEPAAEADAAEVGEQPEAIDSEAVEPEEPQVTEALPVTGGRRVHAKSEGPGDAAPSLTERVLGCFLGGALGDALGADLEFSSAAQITERFGPAGPSGLREAYGVHGALTDDTQMTLFTAEGLIRGSVAARLLAAEDPLPEVQLAYQRWLHTQGVEWEAAAGPFLADHPLPDGWLIEVPGLFSTRAPGKTIFRALSAFGDGAPAGSFTEKINESKGCGGAMRAAPVALTSTDPAEVFELAARTAALTHSHPAGYHSAGALAVIVQQALLGRSLDDGVWLALQVLETWDDHEETTEALKAAVDLAAEGVPTPEHVAEVLGGGWVGEQAVAIAVCAALVAGEDAELALKIAVHHDGDSDSTAAICGNIVGALHGVGALPLDWLAELELRDVVEQMALDCVAEFGRGGFQPGRAAIDPPSDQDWNERYPVRPQWSAEPATVGAESGGFPSPKPAPRRRLDGVGPTDTAEGGR</sequence>
<feature type="binding site" evidence="3">
    <location>
        <position position="980"/>
    </location>
    <ligand>
        <name>Mg(2+)</name>
        <dbReference type="ChEBI" id="CHEBI:18420"/>
        <label>1</label>
    </ligand>
</feature>
<keyword evidence="6" id="KW-1185">Reference proteome</keyword>
<evidence type="ECO:0008006" key="7">
    <source>
        <dbReference type="Google" id="ProtNLM"/>
    </source>
</evidence>
<proteinExistence type="inferred from homology"/>
<feature type="compositionally biased region" description="Pro residues" evidence="4">
    <location>
        <begin position="445"/>
        <end position="455"/>
    </location>
</feature>
<comment type="cofactor">
    <cofactor evidence="3">
        <name>Mg(2+)</name>
        <dbReference type="ChEBI" id="CHEBI:18420"/>
    </cofactor>
    <text evidence="3">Binds 2 magnesium ions per subunit.</text>
</comment>
<feature type="compositionally biased region" description="Acidic residues" evidence="4">
    <location>
        <begin position="668"/>
        <end position="681"/>
    </location>
</feature>
<dbReference type="InterPro" id="IPR036705">
    <property type="entry name" value="Ribosyl_crysJ1_sf"/>
</dbReference>
<protein>
    <recommendedName>
        <fullName evidence="7">ADP-ribosylglycohydrolase</fullName>
    </recommendedName>
</protein>
<feature type="compositionally biased region" description="Basic and acidic residues" evidence="4">
    <location>
        <begin position="507"/>
        <end position="523"/>
    </location>
</feature>
<evidence type="ECO:0000313" key="5">
    <source>
        <dbReference type="EMBL" id="RRO13269.1"/>
    </source>
</evidence>
<feature type="region of interest" description="Disordered" evidence="4">
    <location>
        <begin position="889"/>
        <end position="925"/>
    </location>
</feature>
<feature type="compositionally biased region" description="Acidic residues" evidence="4">
    <location>
        <begin position="526"/>
        <end position="539"/>
    </location>
</feature>
<gene>
    <name evidence="5" type="ORF">EIL87_25280</name>
</gene>
<comment type="similarity">
    <text evidence="1">Belongs to the ADP-ribosylglycohydrolase family.</text>
</comment>
<feature type="binding site" evidence="3">
    <location>
        <position position="978"/>
    </location>
    <ligand>
        <name>Mg(2+)</name>
        <dbReference type="ChEBI" id="CHEBI:18420"/>
        <label>1</label>
    </ligand>
</feature>
<dbReference type="GO" id="GO:0046872">
    <property type="term" value="F:metal ion binding"/>
    <property type="evidence" value="ECO:0007669"/>
    <property type="project" value="UniProtKB-KW"/>
</dbReference>
<dbReference type="Gene3D" id="1.10.4080.10">
    <property type="entry name" value="ADP-ribosylation/Crystallin J1"/>
    <property type="match status" value="2"/>
</dbReference>
<feature type="compositionally biased region" description="Basic and acidic residues" evidence="4">
    <location>
        <begin position="593"/>
        <end position="620"/>
    </location>
</feature>
<dbReference type="SUPFAM" id="SSF101478">
    <property type="entry name" value="ADP-ribosylglycohydrolase"/>
    <property type="match status" value="2"/>
</dbReference>
<accession>A0A3R8NU35</accession>
<dbReference type="InterPro" id="IPR050792">
    <property type="entry name" value="ADP-ribosylglycohydrolase"/>
</dbReference>
<feature type="compositionally biased region" description="Acidic residues" evidence="4">
    <location>
        <begin position="792"/>
        <end position="804"/>
    </location>
</feature>
<feature type="compositionally biased region" description="Low complexity" evidence="4">
    <location>
        <begin position="837"/>
        <end position="847"/>
    </location>
</feature>
<feature type="compositionally biased region" description="Low complexity" evidence="4">
    <location>
        <begin position="433"/>
        <end position="444"/>
    </location>
</feature>
<organism evidence="5 6">
    <name type="scientific">Saccharopolyspora rhizosphaerae</name>
    <dbReference type="NCBI Taxonomy" id="2492662"/>
    <lineage>
        <taxon>Bacteria</taxon>
        <taxon>Bacillati</taxon>
        <taxon>Actinomycetota</taxon>
        <taxon>Actinomycetes</taxon>
        <taxon>Pseudonocardiales</taxon>
        <taxon>Pseudonocardiaceae</taxon>
        <taxon>Saccharopolyspora</taxon>
    </lineage>
</organism>
<dbReference type="Proteomes" id="UP000274515">
    <property type="component" value="Unassembled WGS sequence"/>
</dbReference>
<feature type="region of interest" description="Disordered" evidence="4">
    <location>
        <begin position="1276"/>
        <end position="1337"/>
    </location>
</feature>
<evidence type="ECO:0000256" key="1">
    <source>
        <dbReference type="ARBA" id="ARBA00010702"/>
    </source>
</evidence>
<name>A0A3R8NU35_9PSEU</name>
<evidence type="ECO:0000256" key="4">
    <source>
        <dbReference type="SAM" id="MobiDB-lite"/>
    </source>
</evidence>
<feature type="compositionally biased region" description="Acidic residues" evidence="4">
    <location>
        <begin position="812"/>
        <end position="826"/>
    </location>
</feature>
<feature type="compositionally biased region" description="Low complexity" evidence="4">
    <location>
        <begin position="656"/>
        <end position="667"/>
    </location>
</feature>
<keyword evidence="2" id="KW-0378">Hydrolase</keyword>
<dbReference type="PANTHER" id="PTHR16222:SF24">
    <property type="entry name" value="ADP-RIBOSYLHYDROLASE ARH3"/>
    <property type="match status" value="1"/>
</dbReference>
<comment type="caution">
    <text evidence="5">The sequence shown here is derived from an EMBL/GenBank/DDBJ whole genome shotgun (WGS) entry which is preliminary data.</text>
</comment>
<feature type="region of interest" description="Disordered" evidence="4">
    <location>
        <begin position="356"/>
        <end position="864"/>
    </location>
</feature>
<feature type="binding site" evidence="3">
    <location>
        <position position="1223"/>
    </location>
    <ligand>
        <name>Mg(2+)</name>
        <dbReference type="ChEBI" id="CHEBI:18420"/>
        <label>1</label>
    </ligand>
</feature>
<feature type="compositionally biased region" description="Polar residues" evidence="4">
    <location>
        <begin position="374"/>
        <end position="396"/>
    </location>
</feature>
<feature type="compositionally biased region" description="Acidic residues" evidence="4">
    <location>
        <begin position="691"/>
        <end position="705"/>
    </location>
</feature>
<feature type="binding site" evidence="3">
    <location>
        <position position="979"/>
    </location>
    <ligand>
        <name>Mg(2+)</name>
        <dbReference type="ChEBI" id="CHEBI:18420"/>
        <label>1</label>
    </ligand>
</feature>
<keyword evidence="3" id="KW-0479">Metal-binding</keyword>
<reference evidence="5 6" key="1">
    <citation type="submission" date="2018-11" db="EMBL/GenBank/DDBJ databases">
        <title>Saccharopolyspora rhizosphaerae sp. nov., an actinomycete isolated from rhizosphere soil in Thailand.</title>
        <authorList>
            <person name="Intra B."/>
            <person name="Euanorasetr J."/>
            <person name="Take A."/>
            <person name="Inahashi Y."/>
            <person name="Mori M."/>
            <person name="Panbangred W."/>
            <person name="Matsumoto A."/>
        </authorList>
    </citation>
    <scope>NUCLEOTIDE SEQUENCE [LARGE SCALE GENOMIC DNA]</scope>
    <source>
        <strain evidence="5 6">H219</strain>
    </source>
</reference>
<evidence type="ECO:0000313" key="6">
    <source>
        <dbReference type="Proteomes" id="UP000274515"/>
    </source>
</evidence>
<feature type="compositionally biased region" description="Acidic residues" evidence="4">
    <location>
        <begin position="889"/>
        <end position="899"/>
    </location>
</feature>
<feature type="binding site" evidence="3">
    <location>
        <position position="1226"/>
    </location>
    <ligand>
        <name>Mg(2+)</name>
        <dbReference type="ChEBI" id="CHEBI:18420"/>
        <label>1</label>
    </ligand>
</feature>
<dbReference type="Pfam" id="PF03747">
    <property type="entry name" value="ADP_ribosyl_GH"/>
    <property type="match status" value="2"/>
</dbReference>
<dbReference type="PANTHER" id="PTHR16222">
    <property type="entry name" value="ADP-RIBOSYLGLYCOHYDROLASE"/>
    <property type="match status" value="1"/>
</dbReference>